<feature type="transmembrane region" description="Helical" evidence="1">
    <location>
        <begin position="21"/>
        <end position="40"/>
    </location>
</feature>
<dbReference type="EMBL" id="FZOJ01000001">
    <property type="protein sequence ID" value="SNR86443.1"/>
    <property type="molecule type" value="Genomic_DNA"/>
</dbReference>
<keyword evidence="1" id="KW-0812">Transmembrane</keyword>
<sequence>MLNKKIYELLSSKKGVTLIEILISLIIFIIIIVPFLGMFVQSTKSNSLSQNIIDATYIAQSCMEDVYSISITNNFMDGLTELKDNGFTETVVVADEDYDYTKNIDGYYALIEIRKSAYSGNLVKVVAKIYNNSALEKLEAQMETILLWNS</sequence>
<dbReference type="OrthoDB" id="2970736at2"/>
<protein>
    <recommendedName>
        <fullName evidence="4">Prepilin-type N-terminal cleavage/methylation domain-containing protein</fullName>
    </recommendedName>
</protein>
<dbReference type="Proteomes" id="UP000198304">
    <property type="component" value="Unassembled WGS sequence"/>
</dbReference>
<proteinExistence type="predicted"/>
<organism evidence="2 3">
    <name type="scientific">Anaerovirgula multivorans</name>
    <dbReference type="NCBI Taxonomy" id="312168"/>
    <lineage>
        <taxon>Bacteria</taxon>
        <taxon>Bacillati</taxon>
        <taxon>Bacillota</taxon>
        <taxon>Clostridia</taxon>
        <taxon>Peptostreptococcales</taxon>
        <taxon>Natronincolaceae</taxon>
        <taxon>Anaerovirgula</taxon>
    </lineage>
</organism>
<evidence type="ECO:0008006" key="4">
    <source>
        <dbReference type="Google" id="ProtNLM"/>
    </source>
</evidence>
<evidence type="ECO:0000256" key="1">
    <source>
        <dbReference type="SAM" id="Phobius"/>
    </source>
</evidence>
<evidence type="ECO:0000313" key="2">
    <source>
        <dbReference type="EMBL" id="SNR86443.1"/>
    </source>
</evidence>
<keyword evidence="1" id="KW-1133">Transmembrane helix</keyword>
<dbReference type="RefSeq" id="WP_089280891.1">
    <property type="nucleotide sequence ID" value="NZ_FZOJ01000001.1"/>
</dbReference>
<evidence type="ECO:0000313" key="3">
    <source>
        <dbReference type="Proteomes" id="UP000198304"/>
    </source>
</evidence>
<accession>A0A238ZUV2</accession>
<dbReference type="AlphaFoldDB" id="A0A238ZUV2"/>
<name>A0A238ZUV2_9FIRM</name>
<reference evidence="2 3" key="1">
    <citation type="submission" date="2017-06" db="EMBL/GenBank/DDBJ databases">
        <authorList>
            <person name="Kim H.J."/>
            <person name="Triplett B.A."/>
        </authorList>
    </citation>
    <scope>NUCLEOTIDE SEQUENCE [LARGE SCALE GENOMIC DNA]</scope>
    <source>
        <strain evidence="2 3">SCA</strain>
    </source>
</reference>
<gene>
    <name evidence="2" type="ORF">SAMN05446037_100193</name>
</gene>
<keyword evidence="1" id="KW-0472">Membrane</keyword>
<keyword evidence="3" id="KW-1185">Reference proteome</keyword>